<protein>
    <submittedName>
        <fullName evidence="9">Fucose 4-O-acetylase-like acetyltransferase</fullName>
    </submittedName>
</protein>
<keyword evidence="9" id="KW-0808">Transferase</keyword>
<name>A0A7W8ZY49_9MICO</name>
<keyword evidence="6 7" id="KW-0472">Membrane</keyword>
<dbReference type="Proteomes" id="UP000561726">
    <property type="component" value="Unassembled WGS sequence"/>
</dbReference>
<dbReference type="PANTHER" id="PTHR40074:SF2">
    <property type="entry name" value="O-ACETYLTRANSFERASE WECH"/>
    <property type="match status" value="1"/>
</dbReference>
<evidence type="ECO:0000256" key="4">
    <source>
        <dbReference type="ARBA" id="ARBA00022692"/>
    </source>
</evidence>
<comment type="subcellular location">
    <subcellularLocation>
        <location evidence="1">Cell membrane</location>
        <topology evidence="1">Multi-pass membrane protein</topology>
    </subcellularLocation>
</comment>
<dbReference type="EMBL" id="JACHBQ010000001">
    <property type="protein sequence ID" value="MBB5642389.1"/>
    <property type="molecule type" value="Genomic_DNA"/>
</dbReference>
<keyword evidence="5 7" id="KW-1133">Transmembrane helix</keyword>
<dbReference type="InterPro" id="IPR002656">
    <property type="entry name" value="Acyl_transf_3_dom"/>
</dbReference>
<evidence type="ECO:0000256" key="7">
    <source>
        <dbReference type="SAM" id="Phobius"/>
    </source>
</evidence>
<feature type="transmembrane region" description="Helical" evidence="7">
    <location>
        <begin position="216"/>
        <end position="232"/>
    </location>
</feature>
<evidence type="ECO:0000256" key="2">
    <source>
        <dbReference type="ARBA" id="ARBA00007400"/>
    </source>
</evidence>
<reference evidence="9 10" key="1">
    <citation type="submission" date="2020-08" db="EMBL/GenBank/DDBJ databases">
        <title>Sequencing the genomes of 1000 actinobacteria strains.</title>
        <authorList>
            <person name="Klenk H.-P."/>
        </authorList>
    </citation>
    <scope>NUCLEOTIDE SEQUENCE [LARGE SCALE GENOMIC DNA]</scope>
    <source>
        <strain evidence="9 10">DSM 21065</strain>
    </source>
</reference>
<gene>
    <name evidence="9" type="ORF">BJ997_002937</name>
</gene>
<feature type="transmembrane region" description="Helical" evidence="7">
    <location>
        <begin position="188"/>
        <end position="210"/>
    </location>
</feature>
<dbReference type="PANTHER" id="PTHR40074">
    <property type="entry name" value="O-ACETYLTRANSFERASE WECH"/>
    <property type="match status" value="1"/>
</dbReference>
<evidence type="ECO:0000313" key="10">
    <source>
        <dbReference type="Proteomes" id="UP000561726"/>
    </source>
</evidence>
<dbReference type="RefSeq" id="WP_052541870.1">
    <property type="nucleotide sequence ID" value="NZ_JACHBQ010000001.1"/>
</dbReference>
<feature type="transmembrane region" description="Helical" evidence="7">
    <location>
        <begin position="252"/>
        <end position="269"/>
    </location>
</feature>
<dbReference type="GO" id="GO:0016413">
    <property type="term" value="F:O-acetyltransferase activity"/>
    <property type="evidence" value="ECO:0007669"/>
    <property type="project" value="TreeGrafter"/>
</dbReference>
<dbReference type="GO" id="GO:0009246">
    <property type="term" value="P:enterobacterial common antigen biosynthetic process"/>
    <property type="evidence" value="ECO:0007669"/>
    <property type="project" value="TreeGrafter"/>
</dbReference>
<organism evidence="9 10">
    <name type="scientific">Cryobacterium roopkundense</name>
    <dbReference type="NCBI Taxonomy" id="1001240"/>
    <lineage>
        <taxon>Bacteria</taxon>
        <taxon>Bacillati</taxon>
        <taxon>Actinomycetota</taxon>
        <taxon>Actinomycetes</taxon>
        <taxon>Micrococcales</taxon>
        <taxon>Microbacteriaceae</taxon>
        <taxon>Cryobacterium</taxon>
    </lineage>
</organism>
<dbReference type="GO" id="GO:0005886">
    <property type="term" value="C:plasma membrane"/>
    <property type="evidence" value="ECO:0007669"/>
    <property type="project" value="UniProtKB-SubCell"/>
</dbReference>
<evidence type="ECO:0000256" key="6">
    <source>
        <dbReference type="ARBA" id="ARBA00023136"/>
    </source>
</evidence>
<feature type="domain" description="Acyltransferase 3" evidence="8">
    <location>
        <begin position="1"/>
        <end position="292"/>
    </location>
</feature>
<evidence type="ECO:0000313" key="9">
    <source>
        <dbReference type="EMBL" id="MBB5642389.1"/>
    </source>
</evidence>
<keyword evidence="3" id="KW-1003">Cell membrane</keyword>
<comment type="similarity">
    <text evidence="2">Belongs to the acyltransferase 3 family.</text>
</comment>
<evidence type="ECO:0000256" key="3">
    <source>
        <dbReference type="ARBA" id="ARBA00022475"/>
    </source>
</evidence>
<accession>A0A7W8ZY49</accession>
<dbReference type="OrthoDB" id="3265718at2"/>
<dbReference type="Pfam" id="PF01757">
    <property type="entry name" value="Acyl_transf_3"/>
    <property type="match status" value="1"/>
</dbReference>
<evidence type="ECO:0000259" key="8">
    <source>
        <dbReference type="Pfam" id="PF01757"/>
    </source>
</evidence>
<feature type="transmembrane region" description="Helical" evidence="7">
    <location>
        <begin position="139"/>
        <end position="157"/>
    </location>
</feature>
<evidence type="ECO:0000256" key="1">
    <source>
        <dbReference type="ARBA" id="ARBA00004651"/>
    </source>
</evidence>
<evidence type="ECO:0000256" key="5">
    <source>
        <dbReference type="ARBA" id="ARBA00022989"/>
    </source>
</evidence>
<feature type="transmembrane region" description="Helical" evidence="7">
    <location>
        <begin position="116"/>
        <end position="132"/>
    </location>
</feature>
<feature type="transmembrane region" description="Helical" evidence="7">
    <location>
        <begin position="275"/>
        <end position="296"/>
    </location>
</feature>
<keyword evidence="4 7" id="KW-0812">Transmembrane</keyword>
<feature type="transmembrane region" description="Helical" evidence="7">
    <location>
        <begin position="163"/>
        <end position="181"/>
    </location>
</feature>
<feature type="transmembrane region" description="Helical" evidence="7">
    <location>
        <begin position="76"/>
        <end position="96"/>
    </location>
</feature>
<dbReference type="AlphaFoldDB" id="A0A7W8ZY49"/>
<proteinExistence type="inferred from homology"/>
<comment type="caution">
    <text evidence="9">The sequence shown here is derived from an EMBL/GenBank/DDBJ whole genome shotgun (WGS) entry which is preliminary data.</text>
</comment>
<sequence length="328" mass="35395">MDALRGLSIILVATGHALASSFHDTGVVPPPAVEFFLSITGPLRMPLMVFLSGMLVPRALTKGAQRFVAGKVKAVLWPYFVWSLIFILLLYLMTAAGGSGFGWGLFGRIFYSPIEHLWFLAYLFIYFILALLMRSLPAYVPVLLAAAASVVAFGSAWQEFTTLALFFSLGVSSAVYTNAWTKMIQSPLVLGTTTAVAASALVALAILPGVASYQPQYSLVVLLGIVSVCAIASRFDLPGGCRALKSIGRDSLTFYIVHMPVLLIFTTVARQAVPGYPLAVLVLSLVVSLVVSAIVCRMRKFTLIDGLFVLRLRKRSSKGREARVPAVV</sequence>